<organism evidence="1 4">
    <name type="scientific">Bacillus glycinifermentans</name>
    <dbReference type="NCBI Taxonomy" id="1664069"/>
    <lineage>
        <taxon>Bacteria</taxon>
        <taxon>Bacillati</taxon>
        <taxon>Bacillota</taxon>
        <taxon>Bacilli</taxon>
        <taxon>Bacillales</taxon>
        <taxon>Bacillaceae</taxon>
        <taxon>Bacillus</taxon>
    </lineage>
</organism>
<reference evidence="2 6" key="4">
    <citation type="submission" date="2023-03" db="EMBL/GenBank/DDBJ databases">
        <title>Agriculturally important microbes genome sequencing.</title>
        <authorList>
            <person name="Dunlap C."/>
        </authorList>
    </citation>
    <scope>NUCLEOTIDE SEQUENCE [LARGE SCALE GENOMIC DNA]</scope>
    <source>
        <strain evidence="2 6">CBP-3203</strain>
    </source>
</reference>
<dbReference type="Proteomes" id="UP001341297">
    <property type="component" value="Unassembled WGS sequence"/>
</dbReference>
<gene>
    <name evidence="1" type="ORF">AB447_221240</name>
    <name evidence="3" type="ORF">EQZ20_03545</name>
    <name evidence="2" type="ORF">P8828_25485</name>
</gene>
<dbReference type="OrthoDB" id="2924200at2"/>
<reference evidence="3 5" key="3">
    <citation type="submission" date="2019-01" db="EMBL/GenBank/DDBJ databases">
        <title>Genome sequence of Bacillus glycinifermentans SRCM103574.</title>
        <authorList>
            <person name="Kong H.-J."/>
            <person name="Jeong S.-Y."/>
            <person name="Jeong D.-Y."/>
        </authorList>
    </citation>
    <scope>NUCLEOTIDE SEQUENCE [LARGE SCALE GENOMIC DNA]</scope>
    <source>
        <strain evidence="3 5">SRCM103574</strain>
    </source>
</reference>
<dbReference type="EMBL" id="JARRTL010000074">
    <property type="protein sequence ID" value="MEC0488096.1"/>
    <property type="molecule type" value="Genomic_DNA"/>
</dbReference>
<dbReference type="Proteomes" id="UP000036168">
    <property type="component" value="Unassembled WGS sequence"/>
</dbReference>
<evidence type="ECO:0000313" key="2">
    <source>
        <dbReference type="EMBL" id="MEC0488096.1"/>
    </source>
</evidence>
<reference evidence="1 4" key="1">
    <citation type="journal article" date="2015" name="Int. J. Syst. Evol. Microbiol.">
        <title>Bacillus glycinifermentans sp. nov., isolated from fermented soybean paste.</title>
        <authorList>
            <person name="Kim S.J."/>
            <person name="Dunlap C.A."/>
            <person name="Kwon S.W."/>
            <person name="Rooney A.P."/>
        </authorList>
    </citation>
    <scope>NUCLEOTIDE SEQUENCE [LARGE SCALE GENOMIC DNA]</scope>
    <source>
        <strain evidence="1 4">GO-13</strain>
    </source>
</reference>
<reference evidence="1" key="2">
    <citation type="submission" date="2015-10" db="EMBL/GenBank/DDBJ databases">
        <authorList>
            <person name="Gilbert D.G."/>
        </authorList>
    </citation>
    <scope>NUCLEOTIDE SEQUENCE</scope>
    <source>
        <strain evidence="1">GO-13</strain>
    </source>
</reference>
<dbReference type="GeneID" id="82851749"/>
<dbReference type="RefSeq" id="WP_053071264.1">
    <property type="nucleotide sequence ID" value="NZ_CP023481.1"/>
</dbReference>
<dbReference type="EMBL" id="CP035232">
    <property type="protein sequence ID" value="QAT64079.1"/>
    <property type="molecule type" value="Genomic_DNA"/>
</dbReference>
<keyword evidence="6" id="KW-1185">Reference proteome</keyword>
<evidence type="ECO:0000313" key="4">
    <source>
        <dbReference type="Proteomes" id="UP000036168"/>
    </source>
</evidence>
<evidence type="ECO:0000313" key="5">
    <source>
        <dbReference type="Proteomes" id="UP000288675"/>
    </source>
</evidence>
<dbReference type="EMBL" id="LECW02000025">
    <property type="protein sequence ID" value="KRT92917.1"/>
    <property type="molecule type" value="Genomic_DNA"/>
</dbReference>
<name>A0A0T6BMQ5_9BACI</name>
<evidence type="ECO:0000313" key="3">
    <source>
        <dbReference type="EMBL" id="QAT64079.1"/>
    </source>
</evidence>
<protein>
    <submittedName>
        <fullName evidence="1">Uncharacterized protein</fullName>
    </submittedName>
</protein>
<proteinExistence type="predicted"/>
<evidence type="ECO:0000313" key="6">
    <source>
        <dbReference type="Proteomes" id="UP001341297"/>
    </source>
</evidence>
<dbReference type="AlphaFoldDB" id="A0A0T6BMQ5"/>
<dbReference type="Proteomes" id="UP000288675">
    <property type="component" value="Chromosome"/>
</dbReference>
<sequence>MKFGQALELPDHGHNITQSGSHKYMYVVGRTVIDAKKQWRNIRSRYPQYKNPIFISRNASSLDGLSPDRMVLVLLTGYLENPIVKNDFFRYLVENAAEVNYE</sequence>
<evidence type="ECO:0000313" key="1">
    <source>
        <dbReference type="EMBL" id="KRT92917.1"/>
    </source>
</evidence>
<accession>A0A0T6BMQ5</accession>